<dbReference type="NCBIfam" id="NF004051">
    <property type="entry name" value="PRK05571.1"/>
    <property type="match status" value="1"/>
</dbReference>
<evidence type="ECO:0000313" key="3">
    <source>
        <dbReference type="EMBL" id="MCL9819901.1"/>
    </source>
</evidence>
<keyword evidence="2 3" id="KW-0413">Isomerase</keyword>
<evidence type="ECO:0000256" key="1">
    <source>
        <dbReference type="ARBA" id="ARBA00008754"/>
    </source>
</evidence>
<gene>
    <name evidence="3" type="primary">rpiB</name>
    <name evidence="3" type="ORF">NCR95_06965</name>
</gene>
<dbReference type="InterPro" id="IPR003500">
    <property type="entry name" value="RpiB_LacA_LacB"/>
</dbReference>
<name>A0ABT0TVE3_9HELI</name>
<dbReference type="Proteomes" id="UP001057522">
    <property type="component" value="Unassembled WGS sequence"/>
</dbReference>
<comment type="similarity">
    <text evidence="1">Belongs to the LacAB/RpiB family.</text>
</comment>
<organism evidence="3 4">
    <name type="scientific">Helicobacter colisuis</name>
    <dbReference type="NCBI Taxonomy" id="2949739"/>
    <lineage>
        <taxon>Bacteria</taxon>
        <taxon>Pseudomonadati</taxon>
        <taxon>Campylobacterota</taxon>
        <taxon>Epsilonproteobacteria</taxon>
        <taxon>Campylobacterales</taxon>
        <taxon>Helicobacteraceae</taxon>
        <taxon>Helicobacter</taxon>
    </lineage>
</organism>
<dbReference type="EMBL" id="JAMOKX010000006">
    <property type="protein sequence ID" value="MCL9819901.1"/>
    <property type="molecule type" value="Genomic_DNA"/>
</dbReference>
<dbReference type="EC" id="5.3.1.6" evidence="3"/>
<evidence type="ECO:0000256" key="2">
    <source>
        <dbReference type="ARBA" id="ARBA00023235"/>
    </source>
</evidence>
<dbReference type="GO" id="GO:0004751">
    <property type="term" value="F:ribose-5-phosphate isomerase activity"/>
    <property type="evidence" value="ECO:0007669"/>
    <property type="project" value="UniProtKB-EC"/>
</dbReference>
<sequence length="141" mass="15298">MKFFIASDHAGFELKESLIPFLEKMGHEVINLGPANNNRVDYPDFANLLCQEVLATPQSLGILICGSGIGMSIAANRHRGIRAALCNEPYGATMARAHNDANVLCLGARVVGLGMAECILQSFIKGEFEGGRHTQRVEKLQ</sequence>
<accession>A0ABT0TVE3</accession>
<dbReference type="PANTHER" id="PTHR30345">
    <property type="entry name" value="RIBOSE-5-PHOSPHATE ISOMERASE B"/>
    <property type="match status" value="1"/>
</dbReference>
<dbReference type="PANTHER" id="PTHR30345:SF0">
    <property type="entry name" value="DNA DAMAGE-REPAIR_TOLERATION PROTEIN DRT102"/>
    <property type="match status" value="1"/>
</dbReference>
<evidence type="ECO:0000313" key="4">
    <source>
        <dbReference type="Proteomes" id="UP001057522"/>
    </source>
</evidence>
<dbReference type="NCBIfam" id="TIGR01120">
    <property type="entry name" value="rpiB"/>
    <property type="match status" value="1"/>
</dbReference>
<dbReference type="NCBIfam" id="TIGR00689">
    <property type="entry name" value="rpiB_lacA_lacB"/>
    <property type="match status" value="1"/>
</dbReference>
<proteinExistence type="inferred from homology"/>
<dbReference type="InterPro" id="IPR004785">
    <property type="entry name" value="RpiB"/>
</dbReference>
<dbReference type="Gene3D" id="3.40.1400.10">
    <property type="entry name" value="Sugar-phosphate isomerase, RpiB/LacA/LacB"/>
    <property type="match status" value="1"/>
</dbReference>
<protein>
    <submittedName>
        <fullName evidence="3">Ribose 5-phosphate isomerase B</fullName>
        <ecNumber evidence="3">5.3.1.6</ecNumber>
    </submittedName>
</protein>
<dbReference type="PIRSF" id="PIRSF005384">
    <property type="entry name" value="RpiB_LacA_B"/>
    <property type="match status" value="1"/>
</dbReference>
<dbReference type="Pfam" id="PF02502">
    <property type="entry name" value="LacAB_rpiB"/>
    <property type="match status" value="1"/>
</dbReference>
<comment type="caution">
    <text evidence="3">The sequence shown here is derived from an EMBL/GenBank/DDBJ whole genome shotgun (WGS) entry which is preliminary data.</text>
</comment>
<dbReference type="InterPro" id="IPR036569">
    <property type="entry name" value="RpiB_LacA_LacB_sf"/>
</dbReference>
<reference evidence="3" key="1">
    <citation type="submission" date="2022-06" db="EMBL/GenBank/DDBJ databases">
        <title>Helicobacter colisuis sp. nov.</title>
        <authorList>
            <person name="Papic B."/>
            <person name="Gruntar I."/>
        </authorList>
    </citation>
    <scope>NUCLEOTIDE SEQUENCE</scope>
    <source>
        <strain evidence="3">11154-15</strain>
    </source>
</reference>
<dbReference type="RefSeq" id="WP_250604739.1">
    <property type="nucleotide sequence ID" value="NZ_JAMOKV010000005.1"/>
</dbReference>
<keyword evidence="4" id="KW-1185">Reference proteome</keyword>
<dbReference type="SUPFAM" id="SSF89623">
    <property type="entry name" value="Ribose/Galactose isomerase RpiB/AlsB"/>
    <property type="match status" value="1"/>
</dbReference>